<evidence type="ECO:0000313" key="2">
    <source>
        <dbReference type="EMBL" id="KAK8491509.1"/>
    </source>
</evidence>
<sequence length="90" mass="10145">MYKEIRNERTDGPRERNPLSHPDVAFSANRVTKVTGRIKGSSLGICLYVLCPEVQVRIQLVTCIDVLKNFPVSVCAFICLCLKRFLEACT</sequence>
<dbReference type="EMBL" id="JBBPBM010000784">
    <property type="protein sequence ID" value="KAK8491509.1"/>
    <property type="molecule type" value="Genomic_DNA"/>
</dbReference>
<feature type="region of interest" description="Disordered" evidence="1">
    <location>
        <begin position="1"/>
        <end position="21"/>
    </location>
</feature>
<accession>A0ABR2AEQ9</accession>
<evidence type="ECO:0000313" key="3">
    <source>
        <dbReference type="Proteomes" id="UP001472677"/>
    </source>
</evidence>
<protein>
    <submittedName>
        <fullName evidence="2">Uncharacterized protein</fullName>
    </submittedName>
</protein>
<organism evidence="2 3">
    <name type="scientific">Hibiscus sabdariffa</name>
    <name type="common">roselle</name>
    <dbReference type="NCBI Taxonomy" id="183260"/>
    <lineage>
        <taxon>Eukaryota</taxon>
        <taxon>Viridiplantae</taxon>
        <taxon>Streptophyta</taxon>
        <taxon>Embryophyta</taxon>
        <taxon>Tracheophyta</taxon>
        <taxon>Spermatophyta</taxon>
        <taxon>Magnoliopsida</taxon>
        <taxon>eudicotyledons</taxon>
        <taxon>Gunneridae</taxon>
        <taxon>Pentapetalae</taxon>
        <taxon>rosids</taxon>
        <taxon>malvids</taxon>
        <taxon>Malvales</taxon>
        <taxon>Malvaceae</taxon>
        <taxon>Malvoideae</taxon>
        <taxon>Hibiscus</taxon>
    </lineage>
</organism>
<dbReference type="Proteomes" id="UP001472677">
    <property type="component" value="Unassembled WGS sequence"/>
</dbReference>
<comment type="caution">
    <text evidence="2">The sequence shown here is derived from an EMBL/GenBank/DDBJ whole genome shotgun (WGS) entry which is preliminary data.</text>
</comment>
<gene>
    <name evidence="2" type="ORF">V6N12_057938</name>
</gene>
<evidence type="ECO:0000256" key="1">
    <source>
        <dbReference type="SAM" id="MobiDB-lite"/>
    </source>
</evidence>
<keyword evidence="3" id="KW-1185">Reference proteome</keyword>
<proteinExistence type="predicted"/>
<reference evidence="2 3" key="1">
    <citation type="journal article" date="2024" name="G3 (Bethesda)">
        <title>Genome assembly of Hibiscus sabdariffa L. provides insights into metabolisms of medicinal natural products.</title>
        <authorList>
            <person name="Kim T."/>
        </authorList>
    </citation>
    <scope>NUCLEOTIDE SEQUENCE [LARGE SCALE GENOMIC DNA]</scope>
    <source>
        <strain evidence="2">TK-2024</strain>
        <tissue evidence="2">Old leaves</tissue>
    </source>
</reference>
<feature type="compositionally biased region" description="Basic and acidic residues" evidence="1">
    <location>
        <begin position="1"/>
        <end position="18"/>
    </location>
</feature>
<name>A0ABR2AEQ9_9ROSI</name>